<dbReference type="EMBL" id="MU273506">
    <property type="protein sequence ID" value="KAI0034100.1"/>
    <property type="molecule type" value="Genomic_DNA"/>
</dbReference>
<protein>
    <submittedName>
        <fullName evidence="1">Uncharacterized protein</fullName>
    </submittedName>
</protein>
<organism evidence="1 2">
    <name type="scientific">Vararia minispora EC-137</name>
    <dbReference type="NCBI Taxonomy" id="1314806"/>
    <lineage>
        <taxon>Eukaryota</taxon>
        <taxon>Fungi</taxon>
        <taxon>Dikarya</taxon>
        <taxon>Basidiomycota</taxon>
        <taxon>Agaricomycotina</taxon>
        <taxon>Agaricomycetes</taxon>
        <taxon>Russulales</taxon>
        <taxon>Lachnocladiaceae</taxon>
        <taxon>Vararia</taxon>
    </lineage>
</organism>
<reference evidence="1" key="2">
    <citation type="journal article" date="2022" name="New Phytol.">
        <title>Evolutionary transition to the ectomycorrhizal habit in the genomes of a hyperdiverse lineage of mushroom-forming fungi.</title>
        <authorList>
            <person name="Looney B."/>
            <person name="Miyauchi S."/>
            <person name="Morin E."/>
            <person name="Drula E."/>
            <person name="Courty P.E."/>
            <person name="Kohler A."/>
            <person name="Kuo A."/>
            <person name="LaButti K."/>
            <person name="Pangilinan J."/>
            <person name="Lipzen A."/>
            <person name="Riley R."/>
            <person name="Andreopoulos W."/>
            <person name="He G."/>
            <person name="Johnson J."/>
            <person name="Nolan M."/>
            <person name="Tritt A."/>
            <person name="Barry K.W."/>
            <person name="Grigoriev I.V."/>
            <person name="Nagy L.G."/>
            <person name="Hibbett D."/>
            <person name="Henrissat B."/>
            <person name="Matheny P.B."/>
            <person name="Labbe J."/>
            <person name="Martin F.M."/>
        </authorList>
    </citation>
    <scope>NUCLEOTIDE SEQUENCE</scope>
    <source>
        <strain evidence="1">EC-137</strain>
    </source>
</reference>
<dbReference type="Proteomes" id="UP000814128">
    <property type="component" value="Unassembled WGS sequence"/>
</dbReference>
<reference evidence="1" key="1">
    <citation type="submission" date="2021-02" db="EMBL/GenBank/DDBJ databases">
        <authorList>
            <consortium name="DOE Joint Genome Institute"/>
            <person name="Ahrendt S."/>
            <person name="Looney B.P."/>
            <person name="Miyauchi S."/>
            <person name="Morin E."/>
            <person name="Drula E."/>
            <person name="Courty P.E."/>
            <person name="Chicoki N."/>
            <person name="Fauchery L."/>
            <person name="Kohler A."/>
            <person name="Kuo A."/>
            <person name="Labutti K."/>
            <person name="Pangilinan J."/>
            <person name="Lipzen A."/>
            <person name="Riley R."/>
            <person name="Andreopoulos W."/>
            <person name="He G."/>
            <person name="Johnson J."/>
            <person name="Barry K.W."/>
            <person name="Grigoriev I.V."/>
            <person name="Nagy L."/>
            <person name="Hibbett D."/>
            <person name="Henrissat B."/>
            <person name="Matheny P.B."/>
            <person name="Labbe J."/>
            <person name="Martin F."/>
        </authorList>
    </citation>
    <scope>NUCLEOTIDE SEQUENCE</scope>
    <source>
        <strain evidence="1">EC-137</strain>
    </source>
</reference>
<proteinExistence type="predicted"/>
<evidence type="ECO:0000313" key="1">
    <source>
        <dbReference type="EMBL" id="KAI0034100.1"/>
    </source>
</evidence>
<comment type="caution">
    <text evidence="1">The sequence shown here is derived from an EMBL/GenBank/DDBJ whole genome shotgun (WGS) entry which is preliminary data.</text>
</comment>
<name>A0ACB8QR55_9AGAM</name>
<accession>A0ACB8QR55</accession>
<gene>
    <name evidence="1" type="ORF">K488DRAFT_46332</name>
</gene>
<evidence type="ECO:0000313" key="2">
    <source>
        <dbReference type="Proteomes" id="UP000814128"/>
    </source>
</evidence>
<keyword evidence="2" id="KW-1185">Reference proteome</keyword>
<sequence length="432" mass="47197">MDSGGFIDIQFDRAVEIVQNLPKTGPIQTGYEEKLTILYKQATVGNVKGSRPGMWEVLNRAKWDAWAKHKDLDSYEAKWLYVEALFKVLRRYSDATVARDLVRELESYRDDSSNILAISTYCSQSRGAHSDSSSEDGLGSSAYRSAQLKPHPSHMQHTTITAASEDETSEDEEPQRLPAPPVRDVRVCSPPSQNYQYHTPLNASHTVSPSLVPSAQPRGISTPSAFGPSLESVHPAASSLYGSSGLHGAHPTSVHSSTFSPSSPTLYRSPPSRPSDSLTPRSPSTFAFERTIEAMQAHIAALSERIDSLEAYALRSSGGYPPGAQYGSPTSGGPLAARSLNDFGLWSYALQAIMRMLRGFASLARMDGRSPGFIIIRRLFLDLSFILVVLALVRTAWRRTGVRRREIMHALRALGRAIAGSGPPRTLVSRGV</sequence>